<dbReference type="GO" id="GO:1903457">
    <property type="term" value="P:lactate catabolic process"/>
    <property type="evidence" value="ECO:0007669"/>
    <property type="project" value="TreeGrafter"/>
</dbReference>
<dbReference type="SUPFAM" id="SSF56176">
    <property type="entry name" value="FAD-binding/transporter-associated domain-like"/>
    <property type="match status" value="1"/>
</dbReference>
<comment type="caution">
    <text evidence="6">The sequence shown here is derived from an EMBL/GenBank/DDBJ whole genome shotgun (WGS) entry which is preliminary data.</text>
</comment>
<evidence type="ECO:0000313" key="6">
    <source>
        <dbReference type="EMBL" id="NGO65929.1"/>
    </source>
</evidence>
<evidence type="ECO:0000256" key="2">
    <source>
        <dbReference type="ARBA" id="ARBA00022630"/>
    </source>
</evidence>
<dbReference type="EMBL" id="JAAKZH010000007">
    <property type="protein sequence ID" value="NGO65929.1"/>
    <property type="molecule type" value="Genomic_DNA"/>
</dbReference>
<evidence type="ECO:0000256" key="3">
    <source>
        <dbReference type="ARBA" id="ARBA00022827"/>
    </source>
</evidence>
<comment type="cofactor">
    <cofactor evidence="1">
        <name>FAD</name>
        <dbReference type="ChEBI" id="CHEBI:57692"/>
    </cofactor>
</comment>
<name>A0A6M1S406_9HYPH</name>
<organism evidence="6 7">
    <name type="scientific">Rhizobium daejeonense</name>
    <dbReference type="NCBI Taxonomy" id="240521"/>
    <lineage>
        <taxon>Bacteria</taxon>
        <taxon>Pseudomonadati</taxon>
        <taxon>Pseudomonadota</taxon>
        <taxon>Alphaproteobacteria</taxon>
        <taxon>Hyphomicrobiales</taxon>
        <taxon>Rhizobiaceae</taxon>
        <taxon>Rhizobium/Agrobacterium group</taxon>
        <taxon>Rhizobium</taxon>
    </lineage>
</organism>
<dbReference type="GO" id="GO:0071949">
    <property type="term" value="F:FAD binding"/>
    <property type="evidence" value="ECO:0007669"/>
    <property type="project" value="InterPro"/>
</dbReference>
<dbReference type="RefSeq" id="WP_163897763.1">
    <property type="nucleotide sequence ID" value="NZ_CP048425.1"/>
</dbReference>
<sequence>MANEDLSFLPPGVSRESFAAALKEWRAIVGDEYVTADVERLAPYSKVMLPEPAERHRPAGAVAPASSEEVQAVMKVADKYRIPVWMISTGKNLGYGDAAPATAGQVVLDLKRMNRIIEVDETLCYALVEPGVTYMQLKQYLEENNIPLWISFPSSGPVAGPMGNTLDRGVGYNRYGQHFENFCGLEVVLADGSVLRTGMGGVENSREWNVYRWGYGPWVDGLFSQSNFGVVTKMGIWLMPKPAVSRGFLCGWNDDDSMAKGMDVVRGLNLNKVIENGVLGHTMYYIAQTYRRSEIYTGHGAIPRDRVKQICNDIGLGIWGHISTLYGTEEQVEVNLKIAREAFATTGGQFAVQGDPGIEKTPFHHWNLNMTNEPTLTEFTIYNYKGGGGSSWLAPVVRCEGSEVLRQFNLMHGVLDEFGFDYIGGFLIGGRHAEQLTDILYDRNDAEEMDRAYRCYVKMVEELHKAGYGIYRTSTAFMNHLAETYGPAQRAFNQKLKRALDPNGVIAPGKSGINI</sequence>
<protein>
    <submittedName>
        <fullName evidence="6">FAD-binding oxidoreductase</fullName>
    </submittedName>
</protein>
<evidence type="ECO:0000256" key="1">
    <source>
        <dbReference type="ARBA" id="ARBA00001974"/>
    </source>
</evidence>
<keyword evidence="4" id="KW-0560">Oxidoreductase</keyword>
<dbReference type="Pfam" id="PF01565">
    <property type="entry name" value="FAD_binding_4"/>
    <property type="match status" value="1"/>
</dbReference>
<dbReference type="PROSITE" id="PS51387">
    <property type="entry name" value="FAD_PCMH"/>
    <property type="match status" value="1"/>
</dbReference>
<evidence type="ECO:0000259" key="5">
    <source>
        <dbReference type="PROSITE" id="PS51387"/>
    </source>
</evidence>
<feature type="domain" description="FAD-binding PCMH-type" evidence="5">
    <location>
        <begin position="54"/>
        <end position="241"/>
    </location>
</feature>
<dbReference type="Gene3D" id="3.30.465.10">
    <property type="match status" value="1"/>
</dbReference>
<accession>A0A6M1S406</accession>
<dbReference type="Gene3D" id="1.10.45.10">
    <property type="entry name" value="Vanillyl-alcohol Oxidase, Chain A, domain 4"/>
    <property type="match status" value="1"/>
</dbReference>
<dbReference type="InterPro" id="IPR016167">
    <property type="entry name" value="FAD-bd_PCMH_sub1"/>
</dbReference>
<dbReference type="InterPro" id="IPR036318">
    <property type="entry name" value="FAD-bd_PCMH-like_sf"/>
</dbReference>
<keyword evidence="7" id="KW-1185">Reference proteome</keyword>
<dbReference type="PANTHER" id="PTHR11748:SF114">
    <property type="entry name" value="ARYL-ALCOHOL OXIDASE VANILLYL-ALCOHOL OXIDASE (AFU_ORTHOLOGUE AFUA_3G09500)-RELATED"/>
    <property type="match status" value="1"/>
</dbReference>
<dbReference type="AlphaFoldDB" id="A0A6M1S406"/>
<dbReference type="Gene3D" id="3.40.462.10">
    <property type="entry name" value="FAD-linked oxidases, C-terminal domain"/>
    <property type="match status" value="1"/>
</dbReference>
<dbReference type="InterPro" id="IPR004113">
    <property type="entry name" value="FAD-bd_oxidored_4_C"/>
</dbReference>
<reference evidence="6 7" key="1">
    <citation type="submission" date="2020-02" db="EMBL/GenBank/DDBJ databases">
        <title>Genome sequence of the type strain CCBAU10050 of Rhizobium daejeonense.</title>
        <authorList>
            <person name="Gao J."/>
            <person name="Sun J."/>
        </authorList>
    </citation>
    <scope>NUCLEOTIDE SEQUENCE [LARGE SCALE GENOMIC DNA]</scope>
    <source>
        <strain evidence="6 7">CCBAU10050</strain>
    </source>
</reference>
<dbReference type="Proteomes" id="UP000477849">
    <property type="component" value="Unassembled WGS sequence"/>
</dbReference>
<dbReference type="SUPFAM" id="SSF55103">
    <property type="entry name" value="FAD-linked oxidases, C-terminal domain"/>
    <property type="match status" value="1"/>
</dbReference>
<proteinExistence type="predicted"/>
<evidence type="ECO:0000256" key="4">
    <source>
        <dbReference type="ARBA" id="ARBA00023002"/>
    </source>
</evidence>
<dbReference type="GO" id="GO:0004458">
    <property type="term" value="F:D-lactate dehydrogenase (cytochrome) activity"/>
    <property type="evidence" value="ECO:0007669"/>
    <property type="project" value="TreeGrafter"/>
</dbReference>
<dbReference type="Pfam" id="PF02913">
    <property type="entry name" value="FAD-oxidase_C"/>
    <property type="match status" value="1"/>
</dbReference>
<gene>
    <name evidence="6" type="ORF">G6N76_19845</name>
</gene>
<dbReference type="InterPro" id="IPR016164">
    <property type="entry name" value="FAD-linked_Oxase-like_C"/>
</dbReference>
<dbReference type="InterPro" id="IPR006094">
    <property type="entry name" value="Oxid_FAD_bind_N"/>
</dbReference>
<dbReference type="InterPro" id="IPR016166">
    <property type="entry name" value="FAD-bd_PCMH"/>
</dbReference>
<dbReference type="InterPro" id="IPR016171">
    <property type="entry name" value="Vanillyl_alc_oxidase_C-sub2"/>
</dbReference>
<keyword evidence="2" id="KW-0285">Flavoprotein</keyword>
<dbReference type="PANTHER" id="PTHR11748">
    <property type="entry name" value="D-LACTATE DEHYDROGENASE"/>
    <property type="match status" value="1"/>
</dbReference>
<dbReference type="Gene3D" id="3.30.43.10">
    <property type="entry name" value="Uridine Diphospho-n-acetylenolpyruvylglucosamine Reductase, domain 2"/>
    <property type="match status" value="1"/>
</dbReference>
<dbReference type="InterPro" id="IPR016169">
    <property type="entry name" value="FAD-bd_PCMH_sub2"/>
</dbReference>
<dbReference type="InterPro" id="IPR016170">
    <property type="entry name" value="Cytok_DH_C_sf"/>
</dbReference>
<evidence type="ECO:0000313" key="7">
    <source>
        <dbReference type="Proteomes" id="UP000477849"/>
    </source>
</evidence>
<keyword evidence="3" id="KW-0274">FAD</keyword>
<dbReference type="GO" id="GO:0008720">
    <property type="term" value="F:D-lactate dehydrogenase (NAD+) activity"/>
    <property type="evidence" value="ECO:0007669"/>
    <property type="project" value="TreeGrafter"/>
</dbReference>